<dbReference type="EnsemblPlants" id="Pp3c11_8960V3.11">
    <property type="protein sequence ID" value="PAC:32958288.CDS.1"/>
    <property type="gene ID" value="Pp3c11_8960"/>
</dbReference>
<dbReference type="Gramene" id="Pp3c11_8960V3.2">
    <property type="protein sequence ID" value="PAC:32958279.CDS.1"/>
    <property type="gene ID" value="Pp3c11_8960"/>
</dbReference>
<dbReference type="Gramene" id="Pp3c11_8960V3.12">
    <property type="protein sequence ID" value="PAC:32958289.CDS.1"/>
    <property type="gene ID" value="Pp3c11_8960"/>
</dbReference>
<reference evidence="4" key="3">
    <citation type="submission" date="2020-12" db="UniProtKB">
        <authorList>
            <consortium name="EnsemblPlants"/>
        </authorList>
    </citation>
    <scope>IDENTIFICATION</scope>
</reference>
<gene>
    <name evidence="4" type="primary">LOC112288736</name>
    <name evidence="3" type="ORF">PHYPA_014787</name>
</gene>
<dbReference type="RefSeq" id="XP_024389025.1">
    <property type="nucleotide sequence ID" value="XM_024533257.2"/>
</dbReference>
<dbReference type="EMBL" id="ABEU02000011">
    <property type="protein sequence ID" value="PNR45017.1"/>
    <property type="molecule type" value="Genomic_DNA"/>
</dbReference>
<dbReference type="Gramene" id="Pp3c11_8960V3.11">
    <property type="protein sequence ID" value="PAC:32958288.CDS.1"/>
    <property type="gene ID" value="Pp3c11_8960"/>
</dbReference>
<keyword evidence="1" id="KW-0175">Coiled coil</keyword>
<dbReference type="EnsemblPlants" id="Pp3c11_8960V3.10">
    <property type="protein sequence ID" value="PAC:32958287.CDS.1"/>
    <property type="gene ID" value="Pp3c11_8960"/>
</dbReference>
<dbReference type="KEGG" id="ppp:112288736"/>
<dbReference type="Gramene" id="Pp3c11_8960V3.13">
    <property type="protein sequence ID" value="PAC:32958290.CDS.1"/>
    <property type="gene ID" value="Pp3c11_8960"/>
</dbReference>
<dbReference type="Gramene" id="Pp3c11_8960V3.10">
    <property type="protein sequence ID" value="PAC:32958287.CDS.1"/>
    <property type="gene ID" value="Pp3c11_8960"/>
</dbReference>
<feature type="compositionally biased region" description="Basic and acidic residues" evidence="2">
    <location>
        <begin position="154"/>
        <end position="165"/>
    </location>
</feature>
<dbReference type="Proteomes" id="UP000006727">
    <property type="component" value="Chromosome 11"/>
</dbReference>
<dbReference type="EnsemblPlants" id="Pp3c11_8960V3.4">
    <property type="protein sequence ID" value="PAC:32958281.CDS.1"/>
    <property type="gene ID" value="Pp3c11_8960"/>
</dbReference>
<dbReference type="EnsemblPlants" id="Pp3c11_8960V3.8">
    <property type="protein sequence ID" value="PAC:32958285.CDS.1"/>
    <property type="gene ID" value="Pp3c11_8960"/>
</dbReference>
<evidence type="ECO:0000313" key="4">
    <source>
        <dbReference type="EnsemblPlants" id="PAC:32958278.CDS.1"/>
    </source>
</evidence>
<dbReference type="EnsemblPlants" id="Pp3c11_8960V3.12">
    <property type="protein sequence ID" value="PAC:32958289.CDS.1"/>
    <property type="gene ID" value="Pp3c11_8960"/>
</dbReference>
<protein>
    <recommendedName>
        <fullName evidence="6">PRLI-interacting factor A</fullName>
    </recommendedName>
</protein>
<feature type="region of interest" description="Disordered" evidence="2">
    <location>
        <begin position="140"/>
        <end position="165"/>
    </location>
</feature>
<organism evidence="3">
    <name type="scientific">Physcomitrium patens</name>
    <name type="common">Spreading-leaved earth moss</name>
    <name type="synonym">Physcomitrella patens</name>
    <dbReference type="NCBI Taxonomy" id="3218"/>
    <lineage>
        <taxon>Eukaryota</taxon>
        <taxon>Viridiplantae</taxon>
        <taxon>Streptophyta</taxon>
        <taxon>Embryophyta</taxon>
        <taxon>Bryophyta</taxon>
        <taxon>Bryophytina</taxon>
        <taxon>Bryopsida</taxon>
        <taxon>Funariidae</taxon>
        <taxon>Funariales</taxon>
        <taxon>Funariaceae</taxon>
        <taxon>Physcomitrium</taxon>
    </lineage>
</organism>
<dbReference type="EnsemblPlants" id="Pp3c11_8960V3.5">
    <property type="protein sequence ID" value="PAC:32958282.CDS.1"/>
    <property type="gene ID" value="Pp3c11_8960"/>
</dbReference>
<dbReference type="EnsemblPlants" id="Pp3c11_8960V3.3">
    <property type="protein sequence ID" value="PAC:32958280.CDS.1"/>
    <property type="gene ID" value="Pp3c11_8960"/>
</dbReference>
<sequence>MGFPSKQRDWLLVSLSPLDSKNSPWMRSTAECQNPTRFYSGPSAKRQLLPRRHKTRRKNRRTIKNRVPCAPYNTSSYLMRAGKLGINAPLLSPATPVLETPVISPMLWPSESLGDCQVANELGVNAYGSMNGRIRLRSDDMERDSGSSSCGESEAEHCGRRPADSVQQLEKRIDHGLQRFEMLYNADSPLRHQGVATDQETHIQHLEEENLSLQQRLWAMSQELSHLRRRLGHDGEFGVGSDESLGNGSCAT</sequence>
<dbReference type="RefSeq" id="XP_024389024.1">
    <property type="nucleotide sequence ID" value="XM_024533256.2"/>
</dbReference>
<dbReference type="AlphaFoldDB" id="A0A2K1JU12"/>
<dbReference type="Gramene" id="Pp3c11_8960V3.3">
    <property type="protein sequence ID" value="PAC:32958280.CDS.1"/>
    <property type="gene ID" value="Pp3c11_8960"/>
</dbReference>
<proteinExistence type="predicted"/>
<feature type="region of interest" description="Disordered" evidence="2">
    <location>
        <begin position="233"/>
        <end position="252"/>
    </location>
</feature>
<dbReference type="Gramene" id="Pp3c11_8960V3.8">
    <property type="protein sequence ID" value="PAC:32958285.CDS.1"/>
    <property type="gene ID" value="Pp3c11_8960"/>
</dbReference>
<reference evidence="3 5" key="2">
    <citation type="journal article" date="2018" name="Plant J.">
        <title>The Physcomitrella patens chromosome-scale assembly reveals moss genome structure and evolution.</title>
        <authorList>
            <person name="Lang D."/>
            <person name="Ullrich K.K."/>
            <person name="Murat F."/>
            <person name="Fuchs J."/>
            <person name="Jenkins J."/>
            <person name="Haas F.B."/>
            <person name="Piednoel M."/>
            <person name="Gundlach H."/>
            <person name="Van Bel M."/>
            <person name="Meyberg R."/>
            <person name="Vives C."/>
            <person name="Morata J."/>
            <person name="Symeonidi A."/>
            <person name="Hiss M."/>
            <person name="Muchero W."/>
            <person name="Kamisugi Y."/>
            <person name="Saleh O."/>
            <person name="Blanc G."/>
            <person name="Decker E.L."/>
            <person name="van Gessel N."/>
            <person name="Grimwood J."/>
            <person name="Hayes R.D."/>
            <person name="Graham S.W."/>
            <person name="Gunter L.E."/>
            <person name="McDaniel S.F."/>
            <person name="Hoernstein S.N.W."/>
            <person name="Larsson A."/>
            <person name="Li F.W."/>
            <person name="Perroud P.F."/>
            <person name="Phillips J."/>
            <person name="Ranjan P."/>
            <person name="Rokshar D.S."/>
            <person name="Rothfels C.J."/>
            <person name="Schneider L."/>
            <person name="Shu S."/>
            <person name="Stevenson D.W."/>
            <person name="Thummler F."/>
            <person name="Tillich M."/>
            <person name="Villarreal Aguilar J.C."/>
            <person name="Widiez T."/>
            <person name="Wong G.K."/>
            <person name="Wymore A."/>
            <person name="Zhang Y."/>
            <person name="Zimmer A.D."/>
            <person name="Quatrano R.S."/>
            <person name="Mayer K.F.X."/>
            <person name="Goodstein D."/>
            <person name="Casacuberta J.M."/>
            <person name="Vandepoele K."/>
            <person name="Reski R."/>
            <person name="Cuming A.C."/>
            <person name="Tuskan G.A."/>
            <person name="Maumus F."/>
            <person name="Salse J."/>
            <person name="Schmutz J."/>
            <person name="Rensing S.A."/>
        </authorList>
    </citation>
    <scope>NUCLEOTIDE SEQUENCE [LARGE SCALE GENOMIC DNA]</scope>
    <source>
        <strain evidence="4 5">cv. Gransden 2004</strain>
    </source>
</reference>
<feature type="coiled-coil region" evidence="1">
    <location>
        <begin position="196"/>
        <end position="223"/>
    </location>
</feature>
<evidence type="ECO:0008006" key="6">
    <source>
        <dbReference type="Google" id="ProtNLM"/>
    </source>
</evidence>
<dbReference type="Gramene" id="Pp3c11_8960V3.5">
    <property type="protein sequence ID" value="PAC:32958282.CDS.1"/>
    <property type="gene ID" value="Pp3c11_8960"/>
</dbReference>
<dbReference type="EnsemblPlants" id="Pp3c11_8960V3.13">
    <property type="protein sequence ID" value="PAC:32958290.CDS.1"/>
    <property type="gene ID" value="Pp3c11_8960"/>
</dbReference>
<dbReference type="Gramene" id="Pp3c11_8960V3.7">
    <property type="protein sequence ID" value="PAC:32958284.CDS.1"/>
    <property type="gene ID" value="Pp3c11_8960"/>
</dbReference>
<dbReference type="Gramene" id="Pp3c11_8960V3.6">
    <property type="protein sequence ID" value="PAC:32958283.CDS.1"/>
    <property type="gene ID" value="Pp3c11_8960"/>
</dbReference>
<accession>A0A2K1JU12</accession>
<dbReference type="PANTHER" id="PTHR34484:SF2">
    <property type="entry name" value="OS02G0832600 PROTEIN"/>
    <property type="match status" value="1"/>
</dbReference>
<dbReference type="PANTHER" id="PTHR34484">
    <property type="entry name" value="OS02G0832600 PROTEIN"/>
    <property type="match status" value="1"/>
</dbReference>
<dbReference type="OrthoDB" id="1935617at2759"/>
<evidence type="ECO:0000256" key="2">
    <source>
        <dbReference type="SAM" id="MobiDB-lite"/>
    </source>
</evidence>
<reference evidence="3 5" key="1">
    <citation type="journal article" date="2008" name="Science">
        <title>The Physcomitrella genome reveals evolutionary insights into the conquest of land by plants.</title>
        <authorList>
            <person name="Rensing S."/>
            <person name="Lang D."/>
            <person name="Zimmer A."/>
            <person name="Terry A."/>
            <person name="Salamov A."/>
            <person name="Shapiro H."/>
            <person name="Nishiyama T."/>
            <person name="Perroud P.-F."/>
            <person name="Lindquist E."/>
            <person name="Kamisugi Y."/>
            <person name="Tanahashi T."/>
            <person name="Sakakibara K."/>
            <person name="Fujita T."/>
            <person name="Oishi K."/>
            <person name="Shin-I T."/>
            <person name="Kuroki Y."/>
            <person name="Toyoda A."/>
            <person name="Suzuki Y."/>
            <person name="Hashimoto A."/>
            <person name="Yamaguchi K."/>
            <person name="Sugano A."/>
            <person name="Kohara Y."/>
            <person name="Fujiyama A."/>
            <person name="Anterola A."/>
            <person name="Aoki S."/>
            <person name="Ashton N."/>
            <person name="Barbazuk W.B."/>
            <person name="Barker E."/>
            <person name="Bennetzen J."/>
            <person name="Bezanilla M."/>
            <person name="Blankenship R."/>
            <person name="Cho S.H."/>
            <person name="Dutcher S."/>
            <person name="Estelle M."/>
            <person name="Fawcett J.A."/>
            <person name="Gundlach H."/>
            <person name="Hanada K."/>
            <person name="Heyl A."/>
            <person name="Hicks K.A."/>
            <person name="Hugh J."/>
            <person name="Lohr M."/>
            <person name="Mayer K."/>
            <person name="Melkozernov A."/>
            <person name="Murata T."/>
            <person name="Nelson D."/>
            <person name="Pils B."/>
            <person name="Prigge M."/>
            <person name="Reiss B."/>
            <person name="Renner T."/>
            <person name="Rombauts S."/>
            <person name="Rushton P."/>
            <person name="Sanderfoot A."/>
            <person name="Schween G."/>
            <person name="Shiu S.-H."/>
            <person name="Stueber K."/>
            <person name="Theodoulou F.L."/>
            <person name="Tu H."/>
            <person name="Van de Peer Y."/>
            <person name="Verrier P.J."/>
            <person name="Waters E."/>
            <person name="Wood A."/>
            <person name="Yang L."/>
            <person name="Cove D."/>
            <person name="Cuming A."/>
            <person name="Hasebe M."/>
            <person name="Lucas S."/>
            <person name="Mishler D.B."/>
            <person name="Reski R."/>
            <person name="Grigoriev I."/>
            <person name="Quatrano R.S."/>
            <person name="Boore J.L."/>
        </authorList>
    </citation>
    <scope>NUCLEOTIDE SEQUENCE [LARGE SCALE GENOMIC DNA]</scope>
    <source>
        <strain evidence="4 5">cv. Gransden 2004</strain>
    </source>
</reference>
<dbReference type="Gramene" id="Pp3c11_8960V3.9">
    <property type="protein sequence ID" value="PAC:32958286.CDS.1"/>
    <property type="gene ID" value="Pp3c11_8960"/>
</dbReference>
<dbReference type="PaxDb" id="3218-PP1S61_59V6.3"/>
<dbReference type="EnsemblPlants" id="Pp3c11_8960V3.6">
    <property type="protein sequence ID" value="PAC:32958283.CDS.1"/>
    <property type="gene ID" value="Pp3c11_8960"/>
</dbReference>
<dbReference type="EnsemblPlants" id="Pp3c11_8960V3.1">
    <property type="protein sequence ID" value="PAC:32958278.CDS.1"/>
    <property type="gene ID" value="Pp3c11_8960"/>
</dbReference>
<dbReference type="EnsemblPlants" id="Pp3c11_8960V3.2">
    <property type="protein sequence ID" value="PAC:32958279.CDS.1"/>
    <property type="gene ID" value="Pp3c11_8960"/>
</dbReference>
<keyword evidence="5" id="KW-1185">Reference proteome</keyword>
<evidence type="ECO:0000313" key="3">
    <source>
        <dbReference type="EMBL" id="PNR45017.1"/>
    </source>
</evidence>
<name>A0A2K1JU12_PHYPA</name>
<dbReference type="OMA" id="ENHIHYL"/>
<evidence type="ECO:0000256" key="1">
    <source>
        <dbReference type="SAM" id="Coils"/>
    </source>
</evidence>
<evidence type="ECO:0000313" key="5">
    <source>
        <dbReference type="Proteomes" id="UP000006727"/>
    </source>
</evidence>
<dbReference type="Gramene" id="Pp3c11_8960V3.4">
    <property type="protein sequence ID" value="PAC:32958281.CDS.1"/>
    <property type="gene ID" value="Pp3c11_8960"/>
</dbReference>
<dbReference type="EnsemblPlants" id="Pp3c11_8960V3.7">
    <property type="protein sequence ID" value="PAC:32958284.CDS.1"/>
    <property type="gene ID" value="Pp3c11_8960"/>
</dbReference>
<dbReference type="GeneID" id="112288736"/>
<dbReference type="EnsemblPlants" id="Pp3c11_8960V3.9">
    <property type="protein sequence ID" value="PAC:32958286.CDS.1"/>
    <property type="gene ID" value="Pp3c11_8960"/>
</dbReference>
<dbReference type="Gramene" id="Pp3c11_8960V3.1">
    <property type="protein sequence ID" value="PAC:32958278.CDS.1"/>
    <property type="gene ID" value="Pp3c11_8960"/>
</dbReference>